<keyword evidence="2" id="KW-0812">Transmembrane</keyword>
<feature type="region of interest" description="Disordered" evidence="1">
    <location>
        <begin position="194"/>
        <end position="247"/>
    </location>
</feature>
<evidence type="ECO:0000256" key="3">
    <source>
        <dbReference type="SAM" id="SignalP"/>
    </source>
</evidence>
<gene>
    <name evidence="5" type="ORF">SMAX5B_000683</name>
</gene>
<dbReference type="Gene3D" id="2.60.40.10">
    <property type="entry name" value="Immunoglobulins"/>
    <property type="match status" value="1"/>
</dbReference>
<evidence type="ECO:0000313" key="6">
    <source>
        <dbReference type="Proteomes" id="UP000246464"/>
    </source>
</evidence>
<keyword evidence="2" id="KW-1133">Transmembrane helix</keyword>
<feature type="signal peptide" evidence="3">
    <location>
        <begin position="1"/>
        <end position="24"/>
    </location>
</feature>
<reference evidence="5 6" key="1">
    <citation type="submission" date="2017-12" db="EMBL/GenBank/DDBJ databases">
        <title>Integrating genomic resources of turbot (Scophthalmus maximus) in depth evaluation of genetic and physical mapping variation across individuals.</title>
        <authorList>
            <person name="Martinez P."/>
        </authorList>
    </citation>
    <scope>NUCLEOTIDE SEQUENCE [LARGE SCALE GENOMIC DNA]</scope>
</reference>
<dbReference type="AlphaFoldDB" id="A0A2U9B633"/>
<protein>
    <recommendedName>
        <fullName evidence="4">Immunoglobulin domain-containing protein</fullName>
    </recommendedName>
</protein>
<dbReference type="Pfam" id="PF07686">
    <property type="entry name" value="V-set"/>
    <property type="match status" value="1"/>
</dbReference>
<accession>A0A2U9B633</accession>
<evidence type="ECO:0000313" key="5">
    <source>
        <dbReference type="EMBL" id="AWO99367.1"/>
    </source>
</evidence>
<feature type="compositionally biased region" description="Low complexity" evidence="1">
    <location>
        <begin position="222"/>
        <end position="231"/>
    </location>
</feature>
<dbReference type="STRING" id="52904.ENSSMAP00000002025"/>
<feature type="chain" id="PRO_5016150430" description="Immunoglobulin domain-containing protein" evidence="3">
    <location>
        <begin position="25"/>
        <end position="295"/>
    </location>
</feature>
<dbReference type="Proteomes" id="UP000246464">
    <property type="component" value="Chromosome 3"/>
</dbReference>
<keyword evidence="3" id="KW-0732">Signal</keyword>
<keyword evidence="6" id="KW-1185">Reference proteome</keyword>
<dbReference type="SUPFAM" id="SSF48726">
    <property type="entry name" value="Immunoglobulin"/>
    <property type="match status" value="1"/>
</dbReference>
<feature type="domain" description="Immunoglobulin" evidence="4">
    <location>
        <begin position="41"/>
        <end position="151"/>
    </location>
</feature>
<dbReference type="SMART" id="SM00409">
    <property type="entry name" value="IG"/>
    <property type="match status" value="1"/>
</dbReference>
<sequence length="295" mass="33155">MLTMNADKWIFPLAVCFMCASSNGEQLDEESCGRYPYSCEIHTVNASLGSSVLFPCNFTTNYLGWVSWNKTPGIELVQLKSDGRVRFLLPKGGRVKTFPNQGSRGNYSIRIDELEDSDLGKYFCVQGHICHQVELGAAADTMREGIWLLIYVCAGVAAVVLLSVCSYWFYKEKTQENTNPIIWLVNVEGAGNNNLVYENDDQDPAQQVDPSRDHSSPPGAPPFVAVTTPPAQSDVNQQNFERADGRRKKLSFHRELLHRLRPASHSRQYYVNQGEINRQQHAMSAQAVNDHTDHE</sequence>
<feature type="transmembrane region" description="Helical" evidence="2">
    <location>
        <begin position="146"/>
        <end position="170"/>
    </location>
</feature>
<evidence type="ECO:0000259" key="4">
    <source>
        <dbReference type="SMART" id="SM00409"/>
    </source>
</evidence>
<name>A0A2U9B633_SCOMX</name>
<dbReference type="InterPro" id="IPR036179">
    <property type="entry name" value="Ig-like_dom_sf"/>
</dbReference>
<keyword evidence="2" id="KW-0472">Membrane</keyword>
<proteinExistence type="predicted"/>
<dbReference type="InterPro" id="IPR003599">
    <property type="entry name" value="Ig_sub"/>
</dbReference>
<dbReference type="InterPro" id="IPR013106">
    <property type="entry name" value="Ig_V-set"/>
</dbReference>
<evidence type="ECO:0000256" key="2">
    <source>
        <dbReference type="SAM" id="Phobius"/>
    </source>
</evidence>
<evidence type="ECO:0000256" key="1">
    <source>
        <dbReference type="SAM" id="MobiDB-lite"/>
    </source>
</evidence>
<dbReference type="InterPro" id="IPR013783">
    <property type="entry name" value="Ig-like_fold"/>
</dbReference>
<organism evidence="5 6">
    <name type="scientific">Scophthalmus maximus</name>
    <name type="common">Turbot</name>
    <name type="synonym">Psetta maxima</name>
    <dbReference type="NCBI Taxonomy" id="52904"/>
    <lineage>
        <taxon>Eukaryota</taxon>
        <taxon>Metazoa</taxon>
        <taxon>Chordata</taxon>
        <taxon>Craniata</taxon>
        <taxon>Vertebrata</taxon>
        <taxon>Euteleostomi</taxon>
        <taxon>Actinopterygii</taxon>
        <taxon>Neopterygii</taxon>
        <taxon>Teleostei</taxon>
        <taxon>Neoteleostei</taxon>
        <taxon>Acanthomorphata</taxon>
        <taxon>Carangaria</taxon>
        <taxon>Pleuronectiformes</taxon>
        <taxon>Pleuronectoidei</taxon>
        <taxon>Scophthalmidae</taxon>
        <taxon>Scophthalmus</taxon>
    </lineage>
</organism>
<dbReference type="EMBL" id="CP026245">
    <property type="protein sequence ID" value="AWO99367.1"/>
    <property type="molecule type" value="Genomic_DNA"/>
</dbReference>